<evidence type="ECO:0000256" key="3">
    <source>
        <dbReference type="ARBA" id="ARBA00023239"/>
    </source>
</evidence>
<accession>A0ABS0T627</accession>
<dbReference type="NCBIfam" id="TIGR00011">
    <property type="entry name" value="YbaK_EbsC"/>
    <property type="match status" value="1"/>
</dbReference>
<evidence type="ECO:0000256" key="2">
    <source>
        <dbReference type="ARBA" id="ARBA00022917"/>
    </source>
</evidence>
<comment type="caution">
    <text evidence="6">The sequence shown here is derived from an EMBL/GenBank/DDBJ whole genome shotgun (WGS) entry which is preliminary data.</text>
</comment>
<evidence type="ECO:0000313" key="6">
    <source>
        <dbReference type="EMBL" id="MBI5974015.1"/>
    </source>
</evidence>
<dbReference type="Pfam" id="PF04073">
    <property type="entry name" value="tRNA_edit"/>
    <property type="match status" value="1"/>
</dbReference>
<dbReference type="InterPro" id="IPR036754">
    <property type="entry name" value="YbaK/aa-tRNA-synt-asso_dom_sf"/>
</dbReference>
<evidence type="ECO:0000259" key="5">
    <source>
        <dbReference type="Pfam" id="PF04073"/>
    </source>
</evidence>
<dbReference type="InterPro" id="IPR007214">
    <property type="entry name" value="YbaK/aa-tRNA-synth-assoc-dom"/>
</dbReference>
<evidence type="ECO:0000256" key="4">
    <source>
        <dbReference type="PIRNR" id="PIRNR006181"/>
    </source>
</evidence>
<dbReference type="PANTHER" id="PTHR30411:SF0">
    <property type="entry name" value="CYS-TRNA(PRO)_CYS-TRNA(CYS) DEACYLASE YBAK"/>
    <property type="match status" value="1"/>
</dbReference>
<evidence type="ECO:0000313" key="7">
    <source>
        <dbReference type="Proteomes" id="UP000751852"/>
    </source>
</evidence>
<name>A0ABS0T627_9STAP</name>
<dbReference type="Proteomes" id="UP000751852">
    <property type="component" value="Unassembled WGS sequence"/>
</dbReference>
<dbReference type="CDD" id="cd00002">
    <property type="entry name" value="YbaK_deacylase"/>
    <property type="match status" value="1"/>
</dbReference>
<keyword evidence="2 4" id="KW-0648">Protein biosynthesis</keyword>
<reference evidence="6 7" key="1">
    <citation type="submission" date="2020-04" db="EMBL/GenBank/DDBJ databases">
        <title>Staphylococcus species from domestic dog.</title>
        <authorList>
            <person name="Paterson G.K."/>
        </authorList>
    </citation>
    <scope>NUCLEOTIDE SEQUENCE [LARGE SCALE GENOMIC DNA]</scope>
    <source>
        <strain evidence="6 7">H16/1A</strain>
    </source>
</reference>
<dbReference type="RefSeq" id="WP_198616808.1">
    <property type="nucleotide sequence ID" value="NZ_JABANU010000001.1"/>
</dbReference>
<dbReference type="PANTHER" id="PTHR30411">
    <property type="entry name" value="CYTOPLASMIC PROTEIN"/>
    <property type="match status" value="1"/>
</dbReference>
<dbReference type="EC" id="4.2.-.-" evidence="4"/>
<dbReference type="SUPFAM" id="SSF55826">
    <property type="entry name" value="YbaK/ProRS associated domain"/>
    <property type="match status" value="1"/>
</dbReference>
<dbReference type="EMBL" id="JABANU010000001">
    <property type="protein sequence ID" value="MBI5974015.1"/>
    <property type="molecule type" value="Genomic_DNA"/>
</dbReference>
<dbReference type="PIRSF" id="PIRSF006181">
    <property type="entry name" value="EbsC_YbaK"/>
    <property type="match status" value="1"/>
</dbReference>
<keyword evidence="3 4" id="KW-0456">Lyase</keyword>
<comment type="similarity">
    <text evidence="1 4">Belongs to the prolyl-tRNA editing family. YbaK/EbsC subfamily.</text>
</comment>
<evidence type="ECO:0000256" key="1">
    <source>
        <dbReference type="ARBA" id="ARBA00009798"/>
    </source>
</evidence>
<protein>
    <recommendedName>
        <fullName evidence="4">Cys-tRNA(Pro)/Cys-tRNA(Cys) deacylase</fullName>
        <ecNumber evidence="4">4.2.-.-</ecNumber>
    </recommendedName>
</protein>
<sequence length="161" mass="18199">MKTKKTNAMRKLEQSKIDYEMRTFNVDEQEHVEGHQVAKNINAEVNQVFKTLVLENDKHEHFVFVIPIMAHLDMKKAAASVDEKKLQLMPMQDLKKVTGYIRGGCSPVGMKTHFPTIIDEAVHHVDQVFVSGGQRGVQMGLRPDDLIQMSKAKVANVTVSE</sequence>
<keyword evidence="7" id="KW-1185">Reference proteome</keyword>
<proteinExistence type="inferred from homology"/>
<dbReference type="InterPro" id="IPR004369">
    <property type="entry name" value="Prolyl-tRNA_editing_YbaK/EbsC"/>
</dbReference>
<gene>
    <name evidence="6" type="primary">ybaK</name>
    <name evidence="6" type="ORF">HHH54_00210</name>
</gene>
<dbReference type="Gene3D" id="3.90.960.10">
    <property type="entry name" value="YbaK/aminoacyl-tRNA synthetase-associated domain"/>
    <property type="match status" value="1"/>
</dbReference>
<feature type="domain" description="YbaK/aminoacyl-tRNA synthetase-associated" evidence="5">
    <location>
        <begin position="36"/>
        <end position="148"/>
    </location>
</feature>
<organism evidence="6 7">
    <name type="scientific">Staphylococcus canis</name>
    <dbReference type="NCBI Taxonomy" id="2724942"/>
    <lineage>
        <taxon>Bacteria</taxon>
        <taxon>Bacillati</taxon>
        <taxon>Bacillota</taxon>
        <taxon>Bacilli</taxon>
        <taxon>Bacillales</taxon>
        <taxon>Staphylococcaceae</taxon>
        <taxon>Staphylococcus</taxon>
    </lineage>
</organism>